<comment type="caution">
    <text evidence="2">The sequence shown here is derived from an EMBL/GenBank/DDBJ whole genome shotgun (WGS) entry which is preliminary data.</text>
</comment>
<dbReference type="EMBL" id="JYNY01000458">
    <property type="protein sequence ID" value="KJJ83869.1"/>
    <property type="molecule type" value="Genomic_DNA"/>
</dbReference>
<dbReference type="Pfam" id="PF02464">
    <property type="entry name" value="CinA"/>
    <property type="match status" value="1"/>
</dbReference>
<evidence type="ECO:0000259" key="1">
    <source>
        <dbReference type="Pfam" id="PF02464"/>
    </source>
</evidence>
<feature type="domain" description="CinA C-terminal" evidence="1">
    <location>
        <begin position="58"/>
        <end position="210"/>
    </location>
</feature>
<dbReference type="SUPFAM" id="SSF142433">
    <property type="entry name" value="CinA-like"/>
    <property type="match status" value="1"/>
</dbReference>
<dbReference type="AlphaFoldDB" id="A0A0F0CPC3"/>
<dbReference type="Proteomes" id="UP000033428">
    <property type="component" value="Unassembled WGS sequence"/>
</dbReference>
<evidence type="ECO:0000313" key="3">
    <source>
        <dbReference type="Proteomes" id="UP000033428"/>
    </source>
</evidence>
<name>A0A0F0CPC3_9BACT</name>
<accession>A0A0F0CPC3</accession>
<protein>
    <submittedName>
        <fullName evidence="2">Competence/damage-inducible protein CinA</fullName>
    </submittedName>
</protein>
<dbReference type="NCBIfam" id="TIGR00199">
    <property type="entry name" value="PncC_domain"/>
    <property type="match status" value="1"/>
</dbReference>
<dbReference type="Gene3D" id="3.90.950.20">
    <property type="entry name" value="CinA-like"/>
    <property type="match status" value="1"/>
</dbReference>
<evidence type="ECO:0000313" key="2">
    <source>
        <dbReference type="EMBL" id="KJJ83869.1"/>
    </source>
</evidence>
<dbReference type="InterPro" id="IPR008136">
    <property type="entry name" value="CinA_C"/>
</dbReference>
<reference evidence="2 3" key="1">
    <citation type="submission" date="2015-02" db="EMBL/GenBank/DDBJ databases">
        <title>Single-cell genomics of uncultivated deep-branching MTB reveals a conserved set of magnetosome genes.</title>
        <authorList>
            <person name="Kolinko S."/>
            <person name="Richter M."/>
            <person name="Glockner F.O."/>
            <person name="Brachmann A."/>
            <person name="Schuler D."/>
        </authorList>
    </citation>
    <scope>NUCLEOTIDE SEQUENCE [LARGE SCALE GENOMIC DNA]</scope>
    <source>
        <strain evidence="2">SKK-01</strain>
    </source>
</reference>
<proteinExistence type="predicted"/>
<sequence>MKSRFYQRFIVLREYEINIKKLFLHVLQKFLRECFIFRVNCIFCYNTKIRWRIFMKRKTIEEEIKNLLLKRAMTLALAESCTGGLVGYKLTAIPGISDVFNGGVIAYSNDVKISILGVSKFALKKYGAVSPEVAQLMARGARCGLSASIGAGITGIAGPGGGTKEKPVGLAYIAVQTGCRGCVKKVFFKGTRAVIREKCANALLKLIYDVLMFSGNKSGSEK</sequence>
<keyword evidence="3" id="KW-1185">Reference proteome</keyword>
<organism evidence="2 3">
    <name type="scientific">Candidatus Omnitrophus magneticus</name>
    <dbReference type="NCBI Taxonomy" id="1609969"/>
    <lineage>
        <taxon>Bacteria</taxon>
        <taxon>Pseudomonadati</taxon>
        <taxon>Candidatus Omnitrophota</taxon>
        <taxon>Candidatus Omnitrophus</taxon>
    </lineage>
</organism>
<gene>
    <name evidence="2" type="ORF">OMAG_002254</name>
</gene>
<dbReference type="InterPro" id="IPR036653">
    <property type="entry name" value="CinA-like_C"/>
</dbReference>